<dbReference type="EMBL" id="AJWJ01000492">
    <property type="protein sequence ID" value="KAF2070432.1"/>
    <property type="molecule type" value="Genomic_DNA"/>
</dbReference>
<keyword evidence="3" id="KW-1185">Reference proteome</keyword>
<evidence type="ECO:0000256" key="1">
    <source>
        <dbReference type="SAM" id="SignalP"/>
    </source>
</evidence>
<sequence length="703" mass="78815">MNFYKLVFLLLLVTFVSSLNQEQYDRLLEIRTNFNLEEYYPGPEPIDFCSNESIFICSAKNSTIDRIVLHGNGSSVIPSFREFVDITELEIYNASDINHFIYNAGTYLPPSLPSIVCEYCNITKIPFQDSSLRRITLLNNPLNSEFNLTKGSAFVKIQNPDPLFANYLVRIVPQYICYTSNSYTSLSIMLNESAIYECTVSARALSIQLGSFFGPETNLSNLVEETFPSLRGDNSQLELIGNNFTFNALEIASDIFSMLFYRIQFNIEEEVKQINVSNPEVFSLSSIDSRILTNDGRFLYNTSNCKNIAIRNSGLKYIYSGMFSKANIVDLRWNGIVQPFPSFFFNSDAFVQLDYNKFYGSVDKSVCGGSISFSNNNLTGLLPSCLLCYLNIPEVKKIIAGNNFANYKDTDTVYPLCDSVQITSFSNFGNIGASFHGVNFPLFNGYISGNIPNISYSIYQTQPGIIYLSYASTNYQAILKYKELVVTIHATRDFTFRFPVGKQTPKVVGSNPPLPYLNIGYSFTFLINQLLDSNVTINVDGQYVCEVNKVLPSFDTTTVACVVKSFSIPEKLLVFSFTLQNNISFSYSLQFVRHFPILTAVSSVPKSGGLVTFYGFFGNNISISNSSDIDVTIGLLPCQIKSLEDQKIVCLIEESTLSGPQNISVNCFGVPGFYPNMFFFMEDSKDCENDCNGNGFCFRSQTS</sequence>
<feature type="chain" id="PRO_5035303229" description="IPT/TIG domain-containing protein" evidence="1">
    <location>
        <begin position="19"/>
        <end position="703"/>
    </location>
</feature>
<dbReference type="InterPro" id="IPR053331">
    <property type="entry name" value="EGF-like_comC"/>
</dbReference>
<organism evidence="2 3">
    <name type="scientific">Polysphondylium violaceum</name>
    <dbReference type="NCBI Taxonomy" id="133409"/>
    <lineage>
        <taxon>Eukaryota</taxon>
        <taxon>Amoebozoa</taxon>
        <taxon>Evosea</taxon>
        <taxon>Eumycetozoa</taxon>
        <taxon>Dictyostelia</taxon>
        <taxon>Dictyosteliales</taxon>
        <taxon>Dictyosteliaceae</taxon>
        <taxon>Polysphondylium</taxon>
    </lineage>
</organism>
<evidence type="ECO:0008006" key="4">
    <source>
        <dbReference type="Google" id="ProtNLM"/>
    </source>
</evidence>
<keyword evidence="1" id="KW-0732">Signal</keyword>
<dbReference type="AlphaFoldDB" id="A0A8J4PNW4"/>
<proteinExistence type="predicted"/>
<dbReference type="PANTHER" id="PTHR24032">
    <property type="entry name" value="EGF-LIKE DOMAIN-CONTAINING PROTEIN-RELATED-RELATED"/>
    <property type="match status" value="1"/>
</dbReference>
<name>A0A8J4PNW4_9MYCE</name>
<dbReference type="OrthoDB" id="24408at2759"/>
<evidence type="ECO:0000313" key="3">
    <source>
        <dbReference type="Proteomes" id="UP000695562"/>
    </source>
</evidence>
<dbReference type="Proteomes" id="UP000695562">
    <property type="component" value="Unassembled WGS sequence"/>
</dbReference>
<evidence type="ECO:0000313" key="2">
    <source>
        <dbReference type="EMBL" id="KAF2070432.1"/>
    </source>
</evidence>
<comment type="caution">
    <text evidence="2">The sequence shown here is derived from an EMBL/GenBank/DDBJ whole genome shotgun (WGS) entry which is preliminary data.</text>
</comment>
<accession>A0A8J4PNW4</accession>
<feature type="signal peptide" evidence="1">
    <location>
        <begin position="1"/>
        <end position="18"/>
    </location>
</feature>
<reference evidence="2" key="1">
    <citation type="submission" date="2020-01" db="EMBL/GenBank/DDBJ databases">
        <title>Development of genomics and gene disruption for Polysphondylium violaceum indicates a role for the polyketide synthase stlB in stalk morphogenesis.</title>
        <authorList>
            <person name="Narita B."/>
            <person name="Kawabe Y."/>
            <person name="Kin K."/>
            <person name="Saito T."/>
            <person name="Gibbs R."/>
            <person name="Kuspa A."/>
            <person name="Muzny D."/>
            <person name="Queller D."/>
            <person name="Richards S."/>
            <person name="Strassman J."/>
            <person name="Sucgang R."/>
            <person name="Worley K."/>
            <person name="Schaap P."/>
        </authorList>
    </citation>
    <scope>NUCLEOTIDE SEQUENCE</scope>
    <source>
        <strain evidence="2">QSvi11</strain>
    </source>
</reference>
<protein>
    <recommendedName>
        <fullName evidence="4">IPT/TIG domain-containing protein</fullName>
    </recommendedName>
</protein>
<feature type="non-terminal residue" evidence="2">
    <location>
        <position position="1"/>
    </location>
</feature>
<gene>
    <name evidence="2" type="ORF">CYY_008243</name>
</gene>